<dbReference type="GO" id="GO:0003964">
    <property type="term" value="F:RNA-directed DNA polymerase activity"/>
    <property type="evidence" value="ECO:0007669"/>
    <property type="project" value="UniProtKB-KW"/>
</dbReference>
<reference evidence="1" key="1">
    <citation type="journal article" date="2019" name="Sci. Rep.">
        <title>Draft genome of Tanacetum cinerariifolium, the natural source of mosquito coil.</title>
        <authorList>
            <person name="Yamashiro T."/>
            <person name="Shiraishi A."/>
            <person name="Satake H."/>
            <person name="Nakayama K."/>
        </authorList>
    </citation>
    <scope>NUCLEOTIDE SEQUENCE</scope>
</reference>
<dbReference type="SUPFAM" id="SSF53098">
    <property type="entry name" value="Ribonuclease H-like"/>
    <property type="match status" value="1"/>
</dbReference>
<keyword evidence="1" id="KW-0695">RNA-directed DNA polymerase</keyword>
<sequence length="393" mass="45170">LPPHLEYAFLEGDDKLPVIIAKDLSDEEKTTLIKVLKLHKRAITWKLSEIKGINPEFCTHKILMEEDFKPAEKSHFMVKEGIVLGHKIYKNGTEVDKAKVDVIAKLPHPTTVKGIRSFLGHAGFYRRFIQDFSKIARPMTRLLEKDTSFFFSKECVEAFQTLKRKLTEVPILIAPDWDLPFKIMFDASDLVQRQGKILQRDEMPQNSIQVCDIFDIWGIDFMKSFPSSRGNKYILVAVDYLSKWVEAKALPTNDARVVCKFLKSLFARLGTPMTSLVIAKRTSAMISLQRSCLNKLDDALWAFRTAFKTPIGCTLYKLVYGKACHLPIELKHKAYWALKHANFDLQTAGDHRKVQLNELNKLRDQAYENSLIYKEKTKRLHDSKIAFSTSVTE</sequence>
<accession>A0A699JD93</accession>
<gene>
    <name evidence="1" type="ORF">Tci_601690</name>
</gene>
<dbReference type="InterPro" id="IPR043128">
    <property type="entry name" value="Rev_trsase/Diguanyl_cyclase"/>
</dbReference>
<dbReference type="InterPro" id="IPR036397">
    <property type="entry name" value="RNaseH_sf"/>
</dbReference>
<dbReference type="InterPro" id="IPR043502">
    <property type="entry name" value="DNA/RNA_pol_sf"/>
</dbReference>
<dbReference type="Gene3D" id="3.30.420.10">
    <property type="entry name" value="Ribonuclease H-like superfamily/Ribonuclease H"/>
    <property type="match status" value="1"/>
</dbReference>
<dbReference type="FunFam" id="3.30.70.270:FF:000020">
    <property type="entry name" value="Transposon Tf2-6 polyprotein-like Protein"/>
    <property type="match status" value="1"/>
</dbReference>
<dbReference type="PANTHER" id="PTHR37984:SF5">
    <property type="entry name" value="PROTEIN NYNRIN-LIKE"/>
    <property type="match status" value="1"/>
</dbReference>
<dbReference type="PANTHER" id="PTHR37984">
    <property type="entry name" value="PROTEIN CBG26694"/>
    <property type="match status" value="1"/>
</dbReference>
<keyword evidence="1" id="KW-0808">Transferase</keyword>
<dbReference type="AlphaFoldDB" id="A0A699JD93"/>
<dbReference type="GO" id="GO:0003676">
    <property type="term" value="F:nucleic acid binding"/>
    <property type="evidence" value="ECO:0007669"/>
    <property type="project" value="InterPro"/>
</dbReference>
<proteinExistence type="predicted"/>
<evidence type="ECO:0000313" key="1">
    <source>
        <dbReference type="EMBL" id="GFA29718.1"/>
    </source>
</evidence>
<dbReference type="SUPFAM" id="SSF56672">
    <property type="entry name" value="DNA/RNA polymerases"/>
    <property type="match status" value="1"/>
</dbReference>
<dbReference type="InterPro" id="IPR012337">
    <property type="entry name" value="RNaseH-like_sf"/>
</dbReference>
<keyword evidence="1" id="KW-0548">Nucleotidyltransferase</keyword>
<comment type="caution">
    <text evidence="1">The sequence shown here is derived from an EMBL/GenBank/DDBJ whole genome shotgun (WGS) entry which is preliminary data.</text>
</comment>
<dbReference type="EMBL" id="BKCJ010400187">
    <property type="protein sequence ID" value="GFA29718.1"/>
    <property type="molecule type" value="Genomic_DNA"/>
</dbReference>
<dbReference type="InterPro" id="IPR050951">
    <property type="entry name" value="Retrovirus_Pol_polyprotein"/>
</dbReference>
<protein>
    <submittedName>
        <fullName evidence="1">Reverse transcriptase domain-containing protein</fullName>
    </submittedName>
</protein>
<feature type="non-terminal residue" evidence="1">
    <location>
        <position position="1"/>
    </location>
</feature>
<dbReference type="Gene3D" id="3.30.70.270">
    <property type="match status" value="1"/>
</dbReference>
<organism evidence="1">
    <name type="scientific">Tanacetum cinerariifolium</name>
    <name type="common">Dalmatian daisy</name>
    <name type="synonym">Chrysanthemum cinerariifolium</name>
    <dbReference type="NCBI Taxonomy" id="118510"/>
    <lineage>
        <taxon>Eukaryota</taxon>
        <taxon>Viridiplantae</taxon>
        <taxon>Streptophyta</taxon>
        <taxon>Embryophyta</taxon>
        <taxon>Tracheophyta</taxon>
        <taxon>Spermatophyta</taxon>
        <taxon>Magnoliopsida</taxon>
        <taxon>eudicotyledons</taxon>
        <taxon>Gunneridae</taxon>
        <taxon>Pentapetalae</taxon>
        <taxon>asterids</taxon>
        <taxon>campanulids</taxon>
        <taxon>Asterales</taxon>
        <taxon>Asteraceae</taxon>
        <taxon>Asteroideae</taxon>
        <taxon>Anthemideae</taxon>
        <taxon>Anthemidinae</taxon>
        <taxon>Tanacetum</taxon>
    </lineage>
</organism>
<name>A0A699JD93_TANCI</name>